<evidence type="ECO:0000313" key="2">
    <source>
        <dbReference type="Proteomes" id="UP000237347"/>
    </source>
</evidence>
<proteinExistence type="predicted"/>
<dbReference type="EMBL" id="PKMF04000147">
    <property type="protein sequence ID" value="KAK7847016.1"/>
    <property type="molecule type" value="Genomic_DNA"/>
</dbReference>
<protein>
    <submittedName>
        <fullName evidence="1">Uncharacterized protein</fullName>
    </submittedName>
</protein>
<sequence>MEESIFVIRIFPINIQQLHRVPSRVSGAEDSSSGIPCRKESNFTCSLLAAKGAYLSFSLEFGKKVGDDSLGPLLLLLLKPHRCQERKTELRLKLEGWGFFFCQELRWAQCPHGNFLCWCCATFVVVVVVGGGGGGGDVGEDGVMNLKKR</sequence>
<accession>A0AAW0L8L4</accession>
<dbReference type="Proteomes" id="UP000237347">
    <property type="component" value="Unassembled WGS sequence"/>
</dbReference>
<dbReference type="AlphaFoldDB" id="A0AAW0L8L4"/>
<gene>
    <name evidence="1" type="ORF">CFP56_007176</name>
</gene>
<keyword evidence="2" id="KW-1185">Reference proteome</keyword>
<name>A0AAW0L8L4_QUESU</name>
<comment type="caution">
    <text evidence="1">The sequence shown here is derived from an EMBL/GenBank/DDBJ whole genome shotgun (WGS) entry which is preliminary data.</text>
</comment>
<reference evidence="1 2" key="1">
    <citation type="journal article" date="2018" name="Sci. Data">
        <title>The draft genome sequence of cork oak.</title>
        <authorList>
            <person name="Ramos A.M."/>
            <person name="Usie A."/>
            <person name="Barbosa P."/>
            <person name="Barros P.M."/>
            <person name="Capote T."/>
            <person name="Chaves I."/>
            <person name="Simoes F."/>
            <person name="Abreu I."/>
            <person name="Carrasquinho I."/>
            <person name="Faro C."/>
            <person name="Guimaraes J.B."/>
            <person name="Mendonca D."/>
            <person name="Nobrega F."/>
            <person name="Rodrigues L."/>
            <person name="Saibo N.J.M."/>
            <person name="Varela M.C."/>
            <person name="Egas C."/>
            <person name="Matos J."/>
            <person name="Miguel C.M."/>
            <person name="Oliveira M.M."/>
            <person name="Ricardo C.P."/>
            <person name="Goncalves S."/>
        </authorList>
    </citation>
    <scope>NUCLEOTIDE SEQUENCE [LARGE SCALE GENOMIC DNA]</scope>
    <source>
        <strain evidence="2">cv. HL8</strain>
    </source>
</reference>
<evidence type="ECO:0000313" key="1">
    <source>
        <dbReference type="EMBL" id="KAK7847016.1"/>
    </source>
</evidence>
<organism evidence="1 2">
    <name type="scientific">Quercus suber</name>
    <name type="common">Cork oak</name>
    <dbReference type="NCBI Taxonomy" id="58331"/>
    <lineage>
        <taxon>Eukaryota</taxon>
        <taxon>Viridiplantae</taxon>
        <taxon>Streptophyta</taxon>
        <taxon>Embryophyta</taxon>
        <taxon>Tracheophyta</taxon>
        <taxon>Spermatophyta</taxon>
        <taxon>Magnoliopsida</taxon>
        <taxon>eudicotyledons</taxon>
        <taxon>Gunneridae</taxon>
        <taxon>Pentapetalae</taxon>
        <taxon>rosids</taxon>
        <taxon>fabids</taxon>
        <taxon>Fagales</taxon>
        <taxon>Fagaceae</taxon>
        <taxon>Quercus</taxon>
    </lineage>
</organism>